<protein>
    <submittedName>
        <fullName evidence="2">KaiC</fullName>
    </submittedName>
</protein>
<dbReference type="Gene3D" id="3.40.50.300">
    <property type="entry name" value="P-loop containing nucleotide triphosphate hydrolases"/>
    <property type="match status" value="1"/>
</dbReference>
<evidence type="ECO:0000313" key="3">
    <source>
        <dbReference type="Proteomes" id="UP001153069"/>
    </source>
</evidence>
<dbReference type="GO" id="GO:0000722">
    <property type="term" value="P:telomere maintenance via recombination"/>
    <property type="evidence" value="ECO:0007669"/>
    <property type="project" value="TreeGrafter"/>
</dbReference>
<dbReference type="GO" id="GO:0071140">
    <property type="term" value="P:resolution of mitotic recombination intermediates"/>
    <property type="evidence" value="ECO:0007669"/>
    <property type="project" value="TreeGrafter"/>
</dbReference>
<dbReference type="AlphaFoldDB" id="A0A9N8HEC6"/>
<dbReference type="GO" id="GO:0045003">
    <property type="term" value="P:double-strand break repair via synthesis-dependent strand annealing"/>
    <property type="evidence" value="ECO:0007669"/>
    <property type="project" value="TreeGrafter"/>
</dbReference>
<evidence type="ECO:0000313" key="2">
    <source>
        <dbReference type="EMBL" id="CAB9509652.1"/>
    </source>
</evidence>
<feature type="region of interest" description="Disordered" evidence="1">
    <location>
        <begin position="1"/>
        <end position="129"/>
    </location>
</feature>
<dbReference type="PANTHER" id="PTHR46487:SF1">
    <property type="entry name" value="DNA REPAIR PROTEIN XRCC3"/>
    <property type="match status" value="1"/>
</dbReference>
<name>A0A9N8HEC6_9STRA</name>
<gene>
    <name evidence="2" type="ORF">SEMRO_399_G134820.1</name>
</gene>
<dbReference type="GO" id="GO:0033065">
    <property type="term" value="C:Rad51C-XRCC3 complex"/>
    <property type="evidence" value="ECO:0007669"/>
    <property type="project" value="TreeGrafter"/>
</dbReference>
<dbReference type="PANTHER" id="PTHR46487">
    <property type="entry name" value="DNA REPAIR PROTEIN XRCC3"/>
    <property type="match status" value="1"/>
</dbReference>
<dbReference type="InterPro" id="IPR027417">
    <property type="entry name" value="P-loop_NTPase"/>
</dbReference>
<feature type="region of interest" description="Disordered" evidence="1">
    <location>
        <begin position="316"/>
        <end position="341"/>
    </location>
</feature>
<accession>A0A9N8HEC6</accession>
<organism evidence="2 3">
    <name type="scientific">Seminavis robusta</name>
    <dbReference type="NCBI Taxonomy" id="568900"/>
    <lineage>
        <taxon>Eukaryota</taxon>
        <taxon>Sar</taxon>
        <taxon>Stramenopiles</taxon>
        <taxon>Ochrophyta</taxon>
        <taxon>Bacillariophyta</taxon>
        <taxon>Bacillariophyceae</taxon>
        <taxon>Bacillariophycidae</taxon>
        <taxon>Naviculales</taxon>
        <taxon>Naviculaceae</taxon>
        <taxon>Seminavis</taxon>
    </lineage>
</organism>
<feature type="compositionally biased region" description="Polar residues" evidence="1">
    <location>
        <begin position="64"/>
        <end position="81"/>
    </location>
</feature>
<proteinExistence type="predicted"/>
<evidence type="ECO:0000256" key="1">
    <source>
        <dbReference type="SAM" id="MobiDB-lite"/>
    </source>
</evidence>
<dbReference type="GO" id="GO:0000400">
    <property type="term" value="F:four-way junction DNA binding"/>
    <property type="evidence" value="ECO:0007669"/>
    <property type="project" value="TreeGrafter"/>
</dbReference>
<keyword evidence="3" id="KW-1185">Reference proteome</keyword>
<dbReference type="GO" id="GO:0090656">
    <property type="term" value="P:t-circle formation"/>
    <property type="evidence" value="ECO:0007669"/>
    <property type="project" value="TreeGrafter"/>
</dbReference>
<dbReference type="OrthoDB" id="1861185at2759"/>
<dbReference type="GO" id="GO:0005657">
    <property type="term" value="C:replication fork"/>
    <property type="evidence" value="ECO:0007669"/>
    <property type="project" value="TreeGrafter"/>
</dbReference>
<dbReference type="EMBL" id="CAICTM010000398">
    <property type="protein sequence ID" value="CAB9509652.1"/>
    <property type="molecule type" value="Genomic_DNA"/>
</dbReference>
<comment type="caution">
    <text evidence="2">The sequence shown here is derived from an EMBL/GenBank/DDBJ whole genome shotgun (WGS) entry which is preliminary data.</text>
</comment>
<feature type="compositionally biased region" description="Basic residues" evidence="1">
    <location>
        <begin position="116"/>
        <end position="129"/>
    </location>
</feature>
<dbReference type="Proteomes" id="UP001153069">
    <property type="component" value="Unassembled WGS sequence"/>
</dbReference>
<dbReference type="SUPFAM" id="SSF52540">
    <property type="entry name" value="P-loop containing nucleoside triphosphate hydrolases"/>
    <property type="match status" value="1"/>
</dbReference>
<feature type="compositionally biased region" description="Polar residues" evidence="1">
    <location>
        <begin position="320"/>
        <end position="332"/>
    </location>
</feature>
<sequence>MNNTDISISSERRSYIAQLSNSRSERSNEGSTNSSMRYPSVYQIPQPQETPMLPAQAGLDKNHPSLQKENFSCNNDGNDPSGSRKRSWQDTNASSIAPDASHIRHPKTSDNDNNKRHAPSRWTNKRKSKIQPMTAFSLLQKNQSARQSLYLIPPPARNVIASNNLSWLKLGLGITELAGEAGSGKSQLAMSLCVQAVTMQQQTASITQGRSHKTPPCRAVYISLSGGQASLSRIAYRMEQIANAQKQQSCKDNSATNYPICNQQLPGSALHGPTTTSEDQTNAASASVLPQILTHSVRNHEDLFALLREDLPHCLKGDSPDTTNPASFQPDNAQLPGGFPGDTTQQPQHPVALVVLDSIADLFRLGNSDESDVEKGAILKRSYLMFELSAILKALSDQYQVPILVINQVTCDLNRKQNLPALGLSWANCVNTSYVIRRSRSAAGGNSSSTRADVNQGLRHIFLAKSANHAVDQNASFVIDSGGVRMQETCASKR</sequence>
<reference evidence="2" key="1">
    <citation type="submission" date="2020-06" db="EMBL/GenBank/DDBJ databases">
        <authorList>
            <consortium name="Plant Systems Biology data submission"/>
        </authorList>
    </citation>
    <scope>NUCLEOTIDE SEQUENCE</scope>
    <source>
        <strain evidence="2">D6</strain>
    </source>
</reference>